<sequence length="126" mass="12873">MSYNTKNYTEQGGEKTVIGGTLEIKEGASVTGLSADPLLVATEETLGGVKAAAAGEGDTVEIKIGEDGKLYAPTYPTDATESVSGLVKMAANQADSIAEDTATLVTDFNTLLAKLKAAGLMAADEE</sequence>
<dbReference type="RefSeq" id="WP_085333700.1">
    <property type="nucleotide sequence ID" value="NZ_MWJJ01000002.1"/>
</dbReference>
<gene>
    <name evidence="3" type="ORF">B2H94_12715</name>
</gene>
<evidence type="ECO:0008006" key="5">
    <source>
        <dbReference type="Google" id="ProtNLM"/>
    </source>
</evidence>
<evidence type="ECO:0000256" key="2">
    <source>
        <dbReference type="ARBA" id="ARBA00022581"/>
    </source>
</evidence>
<evidence type="ECO:0000313" key="3">
    <source>
        <dbReference type="EMBL" id="OSB17036.1"/>
    </source>
</evidence>
<comment type="caution">
    <text evidence="3">The sequence shown here is derived from an EMBL/GenBank/DDBJ whole genome shotgun (WGS) entry which is preliminary data.</text>
</comment>
<evidence type="ECO:0000256" key="1">
    <source>
        <dbReference type="ARBA" id="ARBA00004328"/>
    </source>
</evidence>
<name>A0ABD6RPR7_CLOSG</name>
<dbReference type="Pfam" id="PF11133">
    <property type="entry name" value="Phage_head_fibr"/>
    <property type="match status" value="1"/>
</dbReference>
<accession>A0ABD6RPR7</accession>
<dbReference type="Proteomes" id="UP000193911">
    <property type="component" value="Unassembled WGS sequence"/>
</dbReference>
<dbReference type="AlphaFoldDB" id="A0ABD6RPR7"/>
<evidence type="ECO:0000313" key="4">
    <source>
        <dbReference type="Proteomes" id="UP000193911"/>
    </source>
</evidence>
<organism evidence="3 4">
    <name type="scientific">Clostridium sporogenes</name>
    <dbReference type="NCBI Taxonomy" id="1509"/>
    <lineage>
        <taxon>Bacteria</taxon>
        <taxon>Bacillati</taxon>
        <taxon>Bacillota</taxon>
        <taxon>Clostridia</taxon>
        <taxon>Eubacteriales</taxon>
        <taxon>Clostridiaceae</taxon>
        <taxon>Clostridium</taxon>
    </lineage>
</organism>
<dbReference type="EMBL" id="MWJJ01000002">
    <property type="protein sequence ID" value="OSB17036.1"/>
    <property type="molecule type" value="Genomic_DNA"/>
</dbReference>
<reference evidence="3 4" key="1">
    <citation type="submission" date="2017-02" db="EMBL/GenBank/DDBJ databases">
        <title>Differentiating clades of botulinum-neurotoxin-producing Clostridia with a simple, multiplex PCR assay.</title>
        <authorList>
            <person name="Williamson C.H.D."/>
            <person name="Vazquez A."/>
            <person name="Hill K."/>
            <person name="Smith T.J."/>
            <person name="Nottingham R."/>
            <person name="Stone N.E."/>
            <person name="Sobek C.J."/>
            <person name="Cocking J.H."/>
            <person name="Fernandez R.A."/>
            <person name="Caballero P.A."/>
            <person name="Leiser O.P."/>
            <person name="Keim P."/>
            <person name="Sahl J.W."/>
        </authorList>
    </citation>
    <scope>NUCLEOTIDE SEQUENCE [LARGE SCALE GENOMIC DNA]</scope>
    <source>
        <strain evidence="3 4">CLS_DGF_0088_06</strain>
    </source>
</reference>
<proteinExistence type="predicted"/>
<comment type="subcellular location">
    <subcellularLocation>
        <location evidence="1">Virion</location>
    </subcellularLocation>
</comment>
<dbReference type="Gene3D" id="6.10.140.1630">
    <property type="match status" value="1"/>
</dbReference>
<protein>
    <recommendedName>
        <fullName evidence="5">Head fiber protein</fullName>
    </recommendedName>
</protein>
<keyword evidence="2" id="KW-0945">Host-virus interaction</keyword>
<dbReference type="InterPro" id="IPR022741">
    <property type="entry name" value="Phage_B103_Gp8"/>
</dbReference>